<evidence type="ECO:0000256" key="12">
    <source>
        <dbReference type="SAM" id="SignalP"/>
    </source>
</evidence>
<keyword evidence="12" id="KW-0732">Signal</keyword>
<feature type="domain" description="TonB-dependent receptor-like beta-barrel" evidence="13">
    <location>
        <begin position="204"/>
        <end position="644"/>
    </location>
</feature>
<keyword evidence="5 10" id="KW-0812">Transmembrane</keyword>
<keyword evidence="7 10" id="KW-0472">Membrane</keyword>
<gene>
    <name evidence="15" type="ORF">GCM10023337_13110</name>
</gene>
<evidence type="ECO:0000313" key="16">
    <source>
        <dbReference type="Proteomes" id="UP001500227"/>
    </source>
</evidence>
<feature type="chain" id="PRO_5047517078" evidence="12">
    <location>
        <begin position="27"/>
        <end position="684"/>
    </location>
</feature>
<comment type="subcellular location">
    <subcellularLocation>
        <location evidence="1 10">Cell outer membrane</location>
        <topology evidence="1 10">Multi-pass membrane protein</topology>
    </subcellularLocation>
</comment>
<dbReference type="PROSITE" id="PS52016">
    <property type="entry name" value="TONB_DEPENDENT_REC_3"/>
    <property type="match status" value="1"/>
</dbReference>
<sequence>MSTTLCLRPKTGVVVLACVFSVPAFSAQPTPIQQFDALVIKGVSPSAATQIMTHPKQPRQPLPASDGSDYLSTIPGFNAIRNGGANSDPVLRGMFGSRLAILTNGTYMPGACPSRMDSPTSYISPQNFDELVVVKGPQTVLWGPGASAGIVRFDRNAPQFTENTVIFDGALTAGSWGRNDQSADVTVGNSLYYARITANHARANDYKDGDGNKVPSKWKKWNSDVALGLTPNETSLVELSAGVGDGHARYAGRGMDGTKFRRESVALRYEQEKLSDRWQSLRVQLYHNYADHVMDNFTLRNFNPAGGMAMPMVSNVDRATWGGRVAGQWQLGAAVTLDAGVDYQNSRHRVRRSMGAMPYKDEPRVKDAHFTNTGVFAEMQWAMSEQQRWIGGLRFDRATVQDTRANTGMGNMLKPNPTHDKKRHETLPSGFFRYEQDLEHTTLYAGVGHVQRMPDYWELISPNMGPAGSVNAFEAIQPEKTTQLDIGLNYQKENLSAWASAYVGQINDYILFDYLSGGMMGMRSQARNIQARIMGAEMGADYVLSPNWKVGANAAYAWGKNRSDGRALPQMPPLEARFNVDYERHGWSAGAVWRVVAKQTRYARYQGNVVGKDFGASAGFSTLALHAGYQPNKTVRFTLGVDNVFDKAYAEHLNLAGNAGFGYAGTTIVKDPGRTVWATVNVNF</sequence>
<evidence type="ECO:0000256" key="9">
    <source>
        <dbReference type="ARBA" id="ARBA00023237"/>
    </source>
</evidence>
<dbReference type="NCBIfam" id="TIGR01778">
    <property type="entry name" value="TonB-copper"/>
    <property type="match status" value="1"/>
</dbReference>
<dbReference type="InterPro" id="IPR039426">
    <property type="entry name" value="TonB-dep_rcpt-like"/>
</dbReference>
<dbReference type="Gene3D" id="2.40.170.20">
    <property type="entry name" value="TonB-dependent receptor, beta-barrel domain"/>
    <property type="match status" value="1"/>
</dbReference>
<organism evidence="15 16">
    <name type="scientific">Paenalcaligenes hermetiae</name>
    <dbReference type="NCBI Taxonomy" id="1157987"/>
    <lineage>
        <taxon>Bacteria</taxon>
        <taxon>Pseudomonadati</taxon>
        <taxon>Pseudomonadota</taxon>
        <taxon>Betaproteobacteria</taxon>
        <taxon>Burkholderiales</taxon>
        <taxon>Alcaligenaceae</taxon>
        <taxon>Paenalcaligenes</taxon>
    </lineage>
</organism>
<name>A0ABP9M6T3_9BURK</name>
<keyword evidence="9 10" id="KW-0998">Cell outer membrane</keyword>
<evidence type="ECO:0000256" key="1">
    <source>
        <dbReference type="ARBA" id="ARBA00004571"/>
    </source>
</evidence>
<evidence type="ECO:0000256" key="10">
    <source>
        <dbReference type="PROSITE-ProRule" id="PRU01360"/>
    </source>
</evidence>
<comment type="similarity">
    <text evidence="2 10 11">Belongs to the TonB-dependent receptor family.</text>
</comment>
<dbReference type="Proteomes" id="UP001500227">
    <property type="component" value="Unassembled WGS sequence"/>
</dbReference>
<accession>A0ABP9M6T3</accession>
<dbReference type="EMBL" id="BAABKD010000009">
    <property type="protein sequence ID" value="GAA5089750.1"/>
    <property type="molecule type" value="Genomic_DNA"/>
</dbReference>
<evidence type="ECO:0000256" key="5">
    <source>
        <dbReference type="ARBA" id="ARBA00022692"/>
    </source>
</evidence>
<comment type="caution">
    <text evidence="15">The sequence shown here is derived from an EMBL/GenBank/DDBJ whole genome shotgun (WGS) entry which is preliminary data.</text>
</comment>
<evidence type="ECO:0000313" key="15">
    <source>
        <dbReference type="EMBL" id="GAA5089750.1"/>
    </source>
</evidence>
<evidence type="ECO:0000256" key="6">
    <source>
        <dbReference type="ARBA" id="ARBA00023077"/>
    </source>
</evidence>
<evidence type="ECO:0000259" key="14">
    <source>
        <dbReference type="Pfam" id="PF07715"/>
    </source>
</evidence>
<keyword evidence="16" id="KW-1185">Reference proteome</keyword>
<dbReference type="InterPro" id="IPR012910">
    <property type="entry name" value="Plug_dom"/>
</dbReference>
<dbReference type="RefSeq" id="WP_345370533.1">
    <property type="nucleotide sequence ID" value="NZ_BAABKD010000009.1"/>
</dbReference>
<dbReference type="InterPro" id="IPR036942">
    <property type="entry name" value="Beta-barrel_TonB_sf"/>
</dbReference>
<dbReference type="PANTHER" id="PTHR30069:SF49">
    <property type="entry name" value="OUTER MEMBRANE PROTEIN C"/>
    <property type="match status" value="1"/>
</dbReference>
<evidence type="ECO:0000259" key="13">
    <source>
        <dbReference type="Pfam" id="PF00593"/>
    </source>
</evidence>
<protein>
    <submittedName>
        <fullName evidence="15">TonB-dependent copper receptor</fullName>
    </submittedName>
</protein>
<dbReference type="Pfam" id="PF07715">
    <property type="entry name" value="Plug"/>
    <property type="match status" value="1"/>
</dbReference>
<keyword evidence="6 11" id="KW-0798">TonB box</keyword>
<dbReference type="InterPro" id="IPR010100">
    <property type="entry name" value="TonB-dep_Cu_rcpt"/>
</dbReference>
<evidence type="ECO:0000256" key="8">
    <source>
        <dbReference type="ARBA" id="ARBA00023170"/>
    </source>
</evidence>
<dbReference type="InterPro" id="IPR037066">
    <property type="entry name" value="Plug_dom_sf"/>
</dbReference>
<proteinExistence type="inferred from homology"/>
<feature type="domain" description="TonB-dependent receptor plug" evidence="14">
    <location>
        <begin position="60"/>
        <end position="150"/>
    </location>
</feature>
<dbReference type="Pfam" id="PF00593">
    <property type="entry name" value="TonB_dep_Rec_b-barrel"/>
    <property type="match status" value="1"/>
</dbReference>
<evidence type="ECO:0000256" key="11">
    <source>
        <dbReference type="RuleBase" id="RU003357"/>
    </source>
</evidence>
<keyword evidence="4 10" id="KW-1134">Transmembrane beta strand</keyword>
<feature type="signal peptide" evidence="12">
    <location>
        <begin position="1"/>
        <end position="26"/>
    </location>
</feature>
<keyword evidence="3 10" id="KW-0813">Transport</keyword>
<dbReference type="SUPFAM" id="SSF56935">
    <property type="entry name" value="Porins"/>
    <property type="match status" value="1"/>
</dbReference>
<evidence type="ECO:0000256" key="7">
    <source>
        <dbReference type="ARBA" id="ARBA00023136"/>
    </source>
</evidence>
<dbReference type="PANTHER" id="PTHR30069">
    <property type="entry name" value="TONB-DEPENDENT OUTER MEMBRANE RECEPTOR"/>
    <property type="match status" value="1"/>
</dbReference>
<evidence type="ECO:0000256" key="2">
    <source>
        <dbReference type="ARBA" id="ARBA00009810"/>
    </source>
</evidence>
<dbReference type="CDD" id="cd01347">
    <property type="entry name" value="ligand_gated_channel"/>
    <property type="match status" value="1"/>
</dbReference>
<keyword evidence="8 15" id="KW-0675">Receptor</keyword>
<dbReference type="InterPro" id="IPR000531">
    <property type="entry name" value="Beta-barrel_TonB"/>
</dbReference>
<dbReference type="Gene3D" id="2.170.130.10">
    <property type="entry name" value="TonB-dependent receptor, plug domain"/>
    <property type="match status" value="1"/>
</dbReference>
<evidence type="ECO:0000256" key="4">
    <source>
        <dbReference type="ARBA" id="ARBA00022452"/>
    </source>
</evidence>
<evidence type="ECO:0000256" key="3">
    <source>
        <dbReference type="ARBA" id="ARBA00022448"/>
    </source>
</evidence>
<reference evidence="16" key="1">
    <citation type="journal article" date="2019" name="Int. J. Syst. Evol. Microbiol.">
        <title>The Global Catalogue of Microorganisms (GCM) 10K type strain sequencing project: providing services to taxonomists for standard genome sequencing and annotation.</title>
        <authorList>
            <consortium name="The Broad Institute Genomics Platform"/>
            <consortium name="The Broad Institute Genome Sequencing Center for Infectious Disease"/>
            <person name="Wu L."/>
            <person name="Ma J."/>
        </authorList>
    </citation>
    <scope>NUCLEOTIDE SEQUENCE [LARGE SCALE GENOMIC DNA]</scope>
    <source>
        <strain evidence="16">JCM 18423</strain>
    </source>
</reference>